<evidence type="ECO:0000256" key="1">
    <source>
        <dbReference type="ARBA" id="ARBA00001974"/>
    </source>
</evidence>
<keyword evidence="5" id="KW-0274">FAD</keyword>
<dbReference type="InterPro" id="IPR031656">
    <property type="entry name" value="DAO_C"/>
</dbReference>
<dbReference type="PANTHER" id="PTHR11985">
    <property type="entry name" value="GLYCEROL-3-PHOSPHATE DEHYDROGENASE"/>
    <property type="match status" value="1"/>
</dbReference>
<dbReference type="Gene3D" id="1.10.8.870">
    <property type="entry name" value="Alpha-glycerophosphate oxidase, cap domain"/>
    <property type="match status" value="1"/>
</dbReference>
<dbReference type="PANTHER" id="PTHR11985:SF35">
    <property type="entry name" value="ANAEROBIC GLYCEROL-3-PHOSPHATE DEHYDROGENASE SUBUNIT A"/>
    <property type="match status" value="1"/>
</dbReference>
<dbReference type="InterPro" id="IPR006076">
    <property type="entry name" value="FAD-dep_OxRdtase"/>
</dbReference>
<evidence type="ECO:0000256" key="2">
    <source>
        <dbReference type="ARBA" id="ARBA00007330"/>
    </source>
</evidence>
<keyword evidence="10" id="KW-1185">Reference proteome</keyword>
<reference evidence="9 10" key="2">
    <citation type="journal article" date="2020" name="Int. J. Syst. Evol. Microbiol.">
        <title>Borrelia maritima sp. nov., a novel species of the Borrelia burgdorferi sensu lato complex, occupying a basal position to North American species.</title>
        <authorList>
            <person name="Margos G."/>
            <person name="Fedorova N."/>
            <person name="Becker N.S."/>
            <person name="Kleinjan J.E."/>
            <person name="Marosevic D."/>
            <person name="Krebs S."/>
            <person name="Hui L."/>
            <person name="Fingerle V."/>
            <person name="Lane R.S."/>
        </authorList>
    </citation>
    <scope>NUCLEOTIDE SEQUENCE [LARGE SCALE GENOMIC DNA]</scope>
    <source>
        <strain evidence="9 10">CA690</strain>
    </source>
</reference>
<dbReference type="Proteomes" id="UP000326393">
    <property type="component" value="Chromosome"/>
</dbReference>
<dbReference type="GO" id="GO:0004368">
    <property type="term" value="F:glycerol-3-phosphate dehydrogenase (quinone) activity"/>
    <property type="evidence" value="ECO:0007669"/>
    <property type="project" value="InterPro"/>
</dbReference>
<dbReference type="Pfam" id="PF01266">
    <property type="entry name" value="DAO"/>
    <property type="match status" value="1"/>
</dbReference>
<evidence type="ECO:0000259" key="7">
    <source>
        <dbReference type="Pfam" id="PF01266"/>
    </source>
</evidence>
<dbReference type="Pfam" id="PF16901">
    <property type="entry name" value="DAO_C"/>
    <property type="match status" value="1"/>
</dbReference>
<dbReference type="EMBL" id="CP044535">
    <property type="protein sequence ID" value="QFI14379.1"/>
    <property type="molecule type" value="Genomic_DNA"/>
</dbReference>
<dbReference type="PRINTS" id="PR01001">
    <property type="entry name" value="FADG3PDH"/>
</dbReference>
<dbReference type="InterPro" id="IPR038299">
    <property type="entry name" value="DAO_C_sf"/>
</dbReference>
<evidence type="ECO:0000256" key="4">
    <source>
        <dbReference type="ARBA" id="ARBA00022798"/>
    </source>
</evidence>
<keyword evidence="4" id="KW-0319">Glycerol metabolism</keyword>
<reference evidence="10" key="1">
    <citation type="submission" date="2019-10" db="EMBL/GenBank/DDBJ databases">
        <title>Borrelia maritima sp. nov., a novel species of the Borrelia burgdorferi sensu lato complex, occupies a basal position to North American species.</title>
        <authorList>
            <person name="Margos G."/>
            <person name="Fedorova N."/>
            <person name="Becker N.S."/>
            <person name="Kleinjan J.E."/>
            <person name="Marosevic D."/>
            <person name="Krebs S."/>
            <person name="Hui L."/>
            <person name="Fingerle V."/>
            <person name="Lane R.S."/>
        </authorList>
    </citation>
    <scope>NUCLEOTIDE SEQUENCE [LARGE SCALE GENOMIC DNA]</scope>
    <source>
        <strain evidence="10">CA690</strain>
    </source>
</reference>
<name>A0A5J6WEI5_9SPIR</name>
<evidence type="ECO:0000313" key="9">
    <source>
        <dbReference type="EMBL" id="QFI14379.1"/>
    </source>
</evidence>
<dbReference type="KEGG" id="bmat:DB723_01190"/>
<protein>
    <submittedName>
        <fullName evidence="9">Glycerol-3-phosphate dehydrogenase/oxidase</fullName>
    </submittedName>
</protein>
<keyword evidence="3" id="KW-0285">Flavoprotein</keyword>
<evidence type="ECO:0000313" key="10">
    <source>
        <dbReference type="Proteomes" id="UP000326393"/>
    </source>
</evidence>
<comment type="cofactor">
    <cofactor evidence="1">
        <name>FAD</name>
        <dbReference type="ChEBI" id="CHEBI:57692"/>
    </cofactor>
</comment>
<dbReference type="GO" id="GO:0006071">
    <property type="term" value="P:glycerol metabolic process"/>
    <property type="evidence" value="ECO:0007669"/>
    <property type="project" value="UniProtKB-KW"/>
</dbReference>
<evidence type="ECO:0000256" key="3">
    <source>
        <dbReference type="ARBA" id="ARBA00022630"/>
    </source>
</evidence>
<dbReference type="OrthoDB" id="9766796at2"/>
<keyword evidence="6" id="KW-0560">Oxidoreductase</keyword>
<dbReference type="GO" id="GO:0046168">
    <property type="term" value="P:glycerol-3-phosphate catabolic process"/>
    <property type="evidence" value="ECO:0007669"/>
    <property type="project" value="TreeGrafter"/>
</dbReference>
<feature type="domain" description="FAD dependent oxidoreductase" evidence="7">
    <location>
        <begin position="25"/>
        <end position="350"/>
    </location>
</feature>
<dbReference type="Gene3D" id="3.50.50.60">
    <property type="entry name" value="FAD/NAD(P)-binding domain"/>
    <property type="match status" value="1"/>
</dbReference>
<dbReference type="AlphaFoldDB" id="A0A5J6WEI5"/>
<dbReference type="Gene3D" id="3.30.9.10">
    <property type="entry name" value="D-Amino Acid Oxidase, subunit A, domain 2"/>
    <property type="match status" value="1"/>
</dbReference>
<dbReference type="PROSITE" id="PS00978">
    <property type="entry name" value="FAD_G3PDH_2"/>
    <property type="match status" value="1"/>
</dbReference>
<sequence>MEEYLNFMNNNKETKLKDLENQEFDLIIIGGGATGLGIAVDAITRGYKAILIEKFDYAKGTSSRSTKLIHGGVRYLAQGNIALVKEALHEKGILEKNAPHLINECAIITPIYNALEIPYYYFGLSYYHSLMSKGKSTKYKTKLLSKKSTIEKAPNIKTQSLKCSVLYYDDSFDDARMAITLLRTFTEKGGIALNYTELKKFNKENGKLSGILIQNKLTKEEISLKSKCIINATGIFSDEIRKLDDENASNIIKPSQGSHLIIKKDKFPPNHAILIPKTSDNRILFAIPWYGSVVCGSTDIPIKEAEEEPKRFDKEIEFIISNLNNYLNIKIEKSDIKSVYTGIRPLVMDPKAMGNTSKISRTEKIFISDSNLITIAGGKYTTYRKMAEKTLFKAIEKNLIRNCAPTTEDLKLHGYLTKEEAMKIPEPFRTYGSDFEILKNMEGFDKKIHENLDLNEAQIAFAIEFEQAKTIDDVLARRTRSLLLNPQATIEAAPRVAEIMMKQLNKSEKWKNEQIKNFLEISEKYLIKN</sequence>
<comment type="similarity">
    <text evidence="2">Belongs to the FAD-dependent glycerol-3-phosphate dehydrogenase family.</text>
</comment>
<evidence type="ECO:0000259" key="8">
    <source>
        <dbReference type="Pfam" id="PF16901"/>
    </source>
</evidence>
<proteinExistence type="inferred from homology"/>
<dbReference type="SUPFAM" id="SSF51905">
    <property type="entry name" value="FAD/NAD(P)-binding domain"/>
    <property type="match status" value="1"/>
</dbReference>
<accession>A0A5J6WEI5</accession>
<feature type="domain" description="Alpha-glycerophosphate oxidase C-terminal" evidence="8">
    <location>
        <begin position="426"/>
        <end position="509"/>
    </location>
</feature>
<evidence type="ECO:0000256" key="6">
    <source>
        <dbReference type="ARBA" id="ARBA00023002"/>
    </source>
</evidence>
<dbReference type="InterPro" id="IPR000447">
    <property type="entry name" value="G3P_DH_FAD-dep"/>
</dbReference>
<organism evidence="9 10">
    <name type="scientific">Borrelia maritima</name>
    <dbReference type="NCBI Taxonomy" id="2761123"/>
    <lineage>
        <taxon>Bacteria</taxon>
        <taxon>Pseudomonadati</taxon>
        <taxon>Spirochaetota</taxon>
        <taxon>Spirochaetia</taxon>
        <taxon>Spirochaetales</taxon>
        <taxon>Borreliaceae</taxon>
        <taxon>Borrelia</taxon>
    </lineage>
</organism>
<dbReference type="InterPro" id="IPR036188">
    <property type="entry name" value="FAD/NAD-bd_sf"/>
</dbReference>
<gene>
    <name evidence="9" type="ORF">DB723_01190</name>
</gene>
<evidence type="ECO:0000256" key="5">
    <source>
        <dbReference type="ARBA" id="ARBA00022827"/>
    </source>
</evidence>
<dbReference type="RefSeq" id="WP_151551542.1">
    <property type="nucleotide sequence ID" value="NZ_CP044535.1"/>
</dbReference>